<proteinExistence type="predicted"/>
<feature type="region of interest" description="Disordered" evidence="1">
    <location>
        <begin position="1"/>
        <end position="20"/>
    </location>
</feature>
<evidence type="ECO:0000313" key="2">
    <source>
        <dbReference type="EMBL" id="SEU36147.1"/>
    </source>
</evidence>
<dbReference type="RefSeq" id="WP_177241003.1">
    <property type="nucleotide sequence ID" value="NZ_FOHX01000013.1"/>
</dbReference>
<accession>A0A1I0L831</accession>
<name>A0A1I0L831_9ACTN</name>
<gene>
    <name evidence="2" type="ORF">SAMN05421811_113141</name>
</gene>
<dbReference type="AlphaFoldDB" id="A0A1I0L831"/>
<protein>
    <submittedName>
        <fullName evidence="2">Uncharacterized protein</fullName>
    </submittedName>
</protein>
<keyword evidence="3" id="KW-1185">Reference proteome</keyword>
<evidence type="ECO:0000313" key="3">
    <source>
        <dbReference type="Proteomes" id="UP000199361"/>
    </source>
</evidence>
<dbReference type="Proteomes" id="UP000199361">
    <property type="component" value="Unassembled WGS sequence"/>
</dbReference>
<reference evidence="2 3" key="1">
    <citation type="submission" date="2016-10" db="EMBL/GenBank/DDBJ databases">
        <authorList>
            <person name="de Groot N.N."/>
        </authorList>
    </citation>
    <scope>NUCLEOTIDE SEQUENCE [LARGE SCALE GENOMIC DNA]</scope>
    <source>
        <strain evidence="2 3">CGMCC 4.5598</strain>
    </source>
</reference>
<evidence type="ECO:0000256" key="1">
    <source>
        <dbReference type="SAM" id="MobiDB-lite"/>
    </source>
</evidence>
<dbReference type="EMBL" id="FOHX01000013">
    <property type="protein sequence ID" value="SEU36147.1"/>
    <property type="molecule type" value="Genomic_DNA"/>
</dbReference>
<sequence>MKIGSVQLDRAGTGESGPPRYAQKAVSILRKAGLLLGYVIDGPYC</sequence>
<organism evidence="2 3">
    <name type="scientific">Nonomuraea wenchangensis</name>
    <dbReference type="NCBI Taxonomy" id="568860"/>
    <lineage>
        <taxon>Bacteria</taxon>
        <taxon>Bacillati</taxon>
        <taxon>Actinomycetota</taxon>
        <taxon>Actinomycetes</taxon>
        <taxon>Streptosporangiales</taxon>
        <taxon>Streptosporangiaceae</taxon>
        <taxon>Nonomuraea</taxon>
    </lineage>
</organism>